<sequence length="25" mass="2732">MGYERAPSSGTMLESGMGFVFKMCD</sequence>
<evidence type="ECO:0000313" key="2">
    <source>
        <dbReference type="Proteomes" id="UP000593578"/>
    </source>
</evidence>
<gene>
    <name evidence="1" type="ORF">Gorai_016735</name>
</gene>
<accession>A0A7J8P9N8</accession>
<dbReference type="Proteomes" id="UP000593578">
    <property type="component" value="Unassembled WGS sequence"/>
</dbReference>
<comment type="caution">
    <text evidence="1">The sequence shown here is derived from an EMBL/GenBank/DDBJ whole genome shotgun (WGS) entry which is preliminary data.</text>
</comment>
<protein>
    <submittedName>
        <fullName evidence="1">Uncharacterized protein</fullName>
    </submittedName>
</protein>
<organism evidence="1 2">
    <name type="scientific">Gossypium raimondii</name>
    <name type="common">Peruvian cotton</name>
    <name type="synonym">Gossypium klotzschianum subsp. raimondii</name>
    <dbReference type="NCBI Taxonomy" id="29730"/>
    <lineage>
        <taxon>Eukaryota</taxon>
        <taxon>Viridiplantae</taxon>
        <taxon>Streptophyta</taxon>
        <taxon>Embryophyta</taxon>
        <taxon>Tracheophyta</taxon>
        <taxon>Spermatophyta</taxon>
        <taxon>Magnoliopsida</taxon>
        <taxon>eudicotyledons</taxon>
        <taxon>Gunneridae</taxon>
        <taxon>Pentapetalae</taxon>
        <taxon>rosids</taxon>
        <taxon>malvids</taxon>
        <taxon>Malvales</taxon>
        <taxon>Malvaceae</taxon>
        <taxon>Malvoideae</taxon>
        <taxon>Gossypium</taxon>
    </lineage>
</organism>
<dbReference type="EMBL" id="JABEZZ010000005">
    <property type="protein sequence ID" value="MBA0585979.1"/>
    <property type="molecule type" value="Genomic_DNA"/>
</dbReference>
<dbReference type="AlphaFoldDB" id="A0A7J8P9N8"/>
<proteinExistence type="predicted"/>
<reference evidence="1 2" key="1">
    <citation type="journal article" date="2019" name="Genome Biol. Evol.">
        <title>Insights into the evolution of the New World diploid cottons (Gossypium, subgenus Houzingenia) based on genome sequencing.</title>
        <authorList>
            <person name="Grover C.E."/>
            <person name="Arick M.A. 2nd"/>
            <person name="Thrash A."/>
            <person name="Conover J.L."/>
            <person name="Sanders W.S."/>
            <person name="Peterson D.G."/>
            <person name="Frelichowski J.E."/>
            <person name="Scheffler J.A."/>
            <person name="Scheffler B.E."/>
            <person name="Wendel J.F."/>
        </authorList>
    </citation>
    <scope>NUCLEOTIDE SEQUENCE [LARGE SCALE GENOMIC DNA]</scope>
    <source>
        <strain evidence="1">8</strain>
        <tissue evidence="1">Leaf</tissue>
    </source>
</reference>
<evidence type="ECO:0000313" key="1">
    <source>
        <dbReference type="EMBL" id="MBA0585979.1"/>
    </source>
</evidence>
<name>A0A7J8P9N8_GOSRA</name>